<dbReference type="InterPro" id="IPR010985">
    <property type="entry name" value="Ribbon_hlx_hlx"/>
</dbReference>
<dbReference type="RefSeq" id="WP_309047039.1">
    <property type="nucleotide sequence ID" value="NZ_JAVIGA010000005.1"/>
</dbReference>
<gene>
    <name evidence="2" type="ORF">RDT67_06970</name>
</gene>
<feature type="domain" description="Arc-like DNA binding" evidence="1">
    <location>
        <begin position="8"/>
        <end position="45"/>
    </location>
</feature>
<organism evidence="2 3">
    <name type="scientific">Serratia fonticola</name>
    <dbReference type="NCBI Taxonomy" id="47917"/>
    <lineage>
        <taxon>Bacteria</taxon>
        <taxon>Pseudomonadati</taxon>
        <taxon>Pseudomonadota</taxon>
        <taxon>Gammaproteobacteria</taxon>
        <taxon>Enterobacterales</taxon>
        <taxon>Yersiniaceae</taxon>
        <taxon>Serratia</taxon>
    </lineage>
</organism>
<dbReference type="InterPro" id="IPR024421">
    <property type="entry name" value="Phage_P22_Mnt"/>
</dbReference>
<dbReference type="Pfam" id="PF03869">
    <property type="entry name" value="Arc"/>
    <property type="match status" value="1"/>
</dbReference>
<dbReference type="Gene3D" id="1.10.1220.10">
    <property type="entry name" value="Met repressor-like"/>
    <property type="match status" value="1"/>
</dbReference>
<keyword evidence="2" id="KW-0238">DNA-binding</keyword>
<evidence type="ECO:0000313" key="3">
    <source>
        <dbReference type="Proteomes" id="UP001224622"/>
    </source>
</evidence>
<comment type="caution">
    <text evidence="2">The sequence shown here is derived from an EMBL/GenBank/DDBJ whole genome shotgun (WGS) entry which is preliminary data.</text>
</comment>
<name>A0AAJ1Y923_SERFO</name>
<evidence type="ECO:0000313" key="2">
    <source>
        <dbReference type="EMBL" id="MDQ9126165.1"/>
    </source>
</evidence>
<evidence type="ECO:0000259" key="1">
    <source>
        <dbReference type="Pfam" id="PF03869"/>
    </source>
</evidence>
<dbReference type="AlphaFoldDB" id="A0AAJ1Y923"/>
<dbReference type="GO" id="GO:0043565">
    <property type="term" value="F:sequence-specific DNA binding"/>
    <property type="evidence" value="ECO:0007669"/>
    <property type="project" value="UniProtKB-ARBA"/>
</dbReference>
<dbReference type="InterPro" id="IPR005569">
    <property type="entry name" value="Arc_DNA-bd_dom"/>
</dbReference>
<dbReference type="InterPro" id="IPR013321">
    <property type="entry name" value="Arc_rbn_hlx_hlx"/>
</dbReference>
<accession>A0AAJ1Y923</accession>
<reference evidence="2" key="1">
    <citation type="submission" date="2023-08" db="EMBL/GenBank/DDBJ databases">
        <title>The Comparative Genomic Analysis of Yersiniaceae from Polar Regions.</title>
        <authorList>
            <person name="Goncharov A."/>
            <person name="Aslanov B."/>
            <person name="Kolodzhieva V."/>
            <person name="Azarov D."/>
            <person name="Mochov A."/>
            <person name="Lebedeva E."/>
        </authorList>
    </citation>
    <scope>NUCLEOTIDE SEQUENCE</scope>
    <source>
        <strain evidence="2">Vf</strain>
    </source>
</reference>
<dbReference type="SUPFAM" id="SSF47598">
    <property type="entry name" value="Ribbon-helix-helix"/>
    <property type="match status" value="1"/>
</dbReference>
<dbReference type="Proteomes" id="UP001224622">
    <property type="component" value="Unassembled WGS sequence"/>
</dbReference>
<dbReference type="GO" id="GO:0006355">
    <property type="term" value="P:regulation of DNA-templated transcription"/>
    <property type="evidence" value="ECO:0007669"/>
    <property type="project" value="InterPro"/>
</dbReference>
<protein>
    <submittedName>
        <fullName evidence="2">Arc family DNA-binding protein</fullName>
    </submittedName>
</protein>
<dbReference type="SUPFAM" id="SSF58059">
    <property type="entry name" value="Tetramerization domain of the Mnt repressor"/>
    <property type="match status" value="1"/>
</dbReference>
<dbReference type="EMBL" id="JAVIGA010000005">
    <property type="protein sequence ID" value="MDQ9126165.1"/>
    <property type="molecule type" value="Genomic_DNA"/>
</dbReference>
<proteinExistence type="predicted"/>
<dbReference type="Pfam" id="PF11423">
    <property type="entry name" value="Repressor_Mnt"/>
    <property type="match status" value="1"/>
</dbReference>
<sequence>MSVHHKYIPKELKDKVKQRAALNGRSLNAELVQIVQDDMSRPSPVIGYRSDMEKLAAQQAETVKKMVFETLVQMYADKK</sequence>